<gene>
    <name evidence="3" type="primary">LOC108673703</name>
</gene>
<accession>A0A8B7NVU8</accession>
<dbReference type="SUPFAM" id="SSF47565">
    <property type="entry name" value="Insect pheromone/odorant-binding proteins"/>
    <property type="match status" value="1"/>
</dbReference>
<dbReference type="GeneID" id="108673703"/>
<evidence type="ECO:0000313" key="3">
    <source>
        <dbReference type="RefSeq" id="XP_018017056.2"/>
    </source>
</evidence>
<name>A0A8B7NVU8_HYAAZ</name>
<organism evidence="2 3">
    <name type="scientific">Hyalella azteca</name>
    <name type="common">Amphipod</name>
    <dbReference type="NCBI Taxonomy" id="294128"/>
    <lineage>
        <taxon>Eukaryota</taxon>
        <taxon>Metazoa</taxon>
        <taxon>Ecdysozoa</taxon>
        <taxon>Arthropoda</taxon>
        <taxon>Crustacea</taxon>
        <taxon>Multicrustacea</taxon>
        <taxon>Malacostraca</taxon>
        <taxon>Eumalacostraca</taxon>
        <taxon>Peracarida</taxon>
        <taxon>Amphipoda</taxon>
        <taxon>Senticaudata</taxon>
        <taxon>Talitrida</taxon>
        <taxon>Talitroidea</taxon>
        <taxon>Hyalellidae</taxon>
        <taxon>Hyalella</taxon>
    </lineage>
</organism>
<dbReference type="RefSeq" id="XP_018017056.2">
    <property type="nucleotide sequence ID" value="XM_018161567.2"/>
</dbReference>
<dbReference type="AlphaFoldDB" id="A0A8B7NVU8"/>
<evidence type="ECO:0000256" key="1">
    <source>
        <dbReference type="SAM" id="SignalP"/>
    </source>
</evidence>
<sequence>MFFLLSMQGTCVVLLALLGLAAAQVQLNLEFEYLNKFGNVKVRQACFGTEATMAYHAEVDRAVTTCFAKFRAPQVSNDNGIQTLFSLFRKKRSAPRYPSSRVKFIADEIKTEVDYFRCVMTEMGITDKDNKLDANAIVARIKSAGLAAQLESDMLHAVSECTKYALCVPPGKDSYPLPNDVITTKHYLFCENELRSYACLKNDARWLVDDFDLRGADHRLDFLATDQDKVAALLFANNIVGPDDFGLYE</sequence>
<keyword evidence="1" id="KW-0732">Signal</keyword>
<evidence type="ECO:0000313" key="2">
    <source>
        <dbReference type="Proteomes" id="UP000694843"/>
    </source>
</evidence>
<dbReference type="KEGG" id="hazt:108673703"/>
<proteinExistence type="predicted"/>
<dbReference type="OrthoDB" id="6361959at2759"/>
<keyword evidence="2" id="KW-1185">Reference proteome</keyword>
<protein>
    <submittedName>
        <fullName evidence="3">Uncharacterized protein LOC108673703</fullName>
    </submittedName>
</protein>
<dbReference type="Proteomes" id="UP000694843">
    <property type="component" value="Unplaced"/>
</dbReference>
<dbReference type="GO" id="GO:0005549">
    <property type="term" value="F:odorant binding"/>
    <property type="evidence" value="ECO:0007669"/>
    <property type="project" value="InterPro"/>
</dbReference>
<reference evidence="3" key="1">
    <citation type="submission" date="2025-08" db="UniProtKB">
        <authorList>
            <consortium name="RefSeq"/>
        </authorList>
    </citation>
    <scope>IDENTIFICATION</scope>
    <source>
        <tissue evidence="3">Whole organism</tissue>
    </source>
</reference>
<dbReference type="Gene3D" id="1.10.238.20">
    <property type="entry name" value="Pheromone/general odorant binding protein domain"/>
    <property type="match status" value="1"/>
</dbReference>
<feature type="signal peptide" evidence="1">
    <location>
        <begin position="1"/>
        <end position="23"/>
    </location>
</feature>
<dbReference type="InterPro" id="IPR036728">
    <property type="entry name" value="PBP_GOBP_sf"/>
</dbReference>
<feature type="chain" id="PRO_5037112301" evidence="1">
    <location>
        <begin position="24"/>
        <end position="249"/>
    </location>
</feature>